<dbReference type="GeneID" id="103266229"/>
<dbReference type="GO" id="GO:0004386">
    <property type="term" value="F:helicase activity"/>
    <property type="evidence" value="ECO:0007669"/>
    <property type="project" value="UniProtKB-KW"/>
</dbReference>
<dbReference type="InterPro" id="IPR056371">
    <property type="entry name" value="DHX37-like_C"/>
</dbReference>
<dbReference type="InterPro" id="IPR048333">
    <property type="entry name" value="HA2_WH"/>
</dbReference>
<evidence type="ECO:0000256" key="2">
    <source>
        <dbReference type="ARBA" id="ARBA00022801"/>
    </source>
</evidence>
<reference evidence="9" key="1">
    <citation type="submission" date="2025-08" db="UniProtKB">
        <authorList>
            <consortium name="RefSeq"/>
        </authorList>
    </citation>
    <scope>IDENTIFICATION</scope>
</reference>
<dbReference type="InterPro" id="IPR014001">
    <property type="entry name" value="Helicase_ATP-bd"/>
</dbReference>
<feature type="compositionally biased region" description="Acidic residues" evidence="5">
    <location>
        <begin position="342"/>
        <end position="371"/>
    </location>
</feature>
<dbReference type="FunFam" id="1.20.120.1080:FF:000014">
    <property type="entry name" value="Probable ATP-dependent RNA helicase DHX37"/>
    <property type="match status" value="1"/>
</dbReference>
<evidence type="ECO:0000259" key="6">
    <source>
        <dbReference type="PROSITE" id="PS51192"/>
    </source>
</evidence>
<dbReference type="RefSeq" id="XP_021571098.1">
    <property type="nucleotide sequence ID" value="XM_021715423.1"/>
</dbReference>
<feature type="compositionally biased region" description="Basic and acidic residues" evidence="5">
    <location>
        <begin position="296"/>
        <end position="310"/>
    </location>
</feature>
<feature type="compositionally biased region" description="Basic residues" evidence="5">
    <location>
        <begin position="311"/>
        <end position="320"/>
    </location>
</feature>
<dbReference type="SMART" id="SM00847">
    <property type="entry name" value="HA2"/>
    <property type="match status" value="1"/>
</dbReference>
<dbReference type="CDD" id="cd17982">
    <property type="entry name" value="DEXHc_DHX37"/>
    <property type="match status" value="1"/>
</dbReference>
<dbReference type="PANTHER" id="PTHR18934:SF99">
    <property type="entry name" value="ATP-DEPENDENT RNA HELICASE DHX37-RELATED"/>
    <property type="match status" value="1"/>
</dbReference>
<dbReference type="InterPro" id="IPR011709">
    <property type="entry name" value="DEAD-box_helicase_OB_fold"/>
</dbReference>
<evidence type="ECO:0000313" key="9">
    <source>
        <dbReference type="RefSeq" id="XP_021571098.1"/>
    </source>
</evidence>
<dbReference type="SMART" id="SM00490">
    <property type="entry name" value="HELICc"/>
    <property type="match status" value="1"/>
</dbReference>
<dbReference type="KEGG" id="csyr:103266229"/>
<dbReference type="OrthoDB" id="10025033at2759"/>
<feature type="non-terminal residue" evidence="9">
    <location>
        <position position="1"/>
    </location>
</feature>
<keyword evidence="8" id="KW-1185">Reference proteome</keyword>
<proteinExistence type="predicted"/>
<dbReference type="Gene3D" id="1.20.120.1080">
    <property type="match status" value="1"/>
</dbReference>
<dbReference type="SUPFAM" id="SSF52540">
    <property type="entry name" value="P-loop containing nucleoside triphosphate hydrolases"/>
    <property type="match status" value="2"/>
</dbReference>
<protein>
    <submittedName>
        <fullName evidence="9">Probable ATP-dependent RNA helicase DHX37</fullName>
    </submittedName>
</protein>
<dbReference type="GO" id="GO:0005730">
    <property type="term" value="C:nucleolus"/>
    <property type="evidence" value="ECO:0007669"/>
    <property type="project" value="TreeGrafter"/>
</dbReference>
<sequence length="951" mass="106604">EERLKLPILAEEQVIMEAVAEHPIVIVCGETGSGKTTQEERLKLPILAEEQVIMEAVAEHPIVIVCGETGSGKTTQVPQFLYEAGYSSEDGIIGVTEPRRVAAVAMSQRVAKEMNLSQRVVSYQIRYEGNVTEETRIKFMTDGVLLKEIQKDFLLLKYKVVIIDEAHERSVYTDILIGLLSRIVALRAKRNRPLKLLVMSATLRVEDFTQNPRLFAVPPPVIKVESRQFPVTVHFNKRTPLEDYSGECFRKVCKVHRMLPAGGILVFLTGQAEVHALCRRLRKAFPPPRAQPPGRDGQKDSAEEMREFKKSRTRARRAKKAQAEALPHINLDHYSVLPVGEGDEDREAEVDDEEDALGSDLDLDLGDDGADGGEQPDASLPLHVLPLYSLLAPERQAQVFKPPPEGTRLCVVATNVAETSLTIPGIKYVVDCGKVKKRYYDRVTGVSSFRVTWVSQASADQRAGRAGRTEPGHCYRLYSSAVFGDFEPFPPPEITRRPVEDLILQMKALNIEKVVNFPFPTPPSVEALIAAEELLIALGALQAPQKAERMKQLQRSRLSRPITALGKTMATFPVAPRYAKMLALSRQHGCLPYAITIVAAMTVRELFEELDRPAASDEELARLKGRRARVAQMKRTWAGQGASQKLGDLMVLLGAVGACEYAGCSPQFCEANGLRFKAMMEIRHLRGQLTTTVNAVCPEAGLFVDPKMLPPTESQVTYLRQIVTAGLGDHLARRVQSEELLDEKWRNAYKTPLLDDPVFIHPSSVLFRELPEFVVYQEIVETTKMYMKGVSTVEVQWIPALLPSFCQFDKPLEEPAPAYCPKKGRVLCHRASVFYRVGWLLPAVQVDFPEGVDRYKHFARFLLEGQVFRELASFRGCLLSSPSTMLKTWARLQPRTESLLRALVMERADCRDAMLAAWKKNPKYLLAEYCEWLPQAVHPDVEKAWPPTPNR</sequence>
<dbReference type="AlphaFoldDB" id="A0A3Q0EAP9"/>
<dbReference type="InterPro" id="IPR027417">
    <property type="entry name" value="P-loop_NTPase"/>
</dbReference>
<dbReference type="PANTHER" id="PTHR18934">
    <property type="entry name" value="ATP-DEPENDENT RNA HELICASE"/>
    <property type="match status" value="1"/>
</dbReference>
<keyword evidence="4" id="KW-0067">ATP-binding</keyword>
<dbReference type="CDD" id="cd18791">
    <property type="entry name" value="SF2_C_RHA"/>
    <property type="match status" value="1"/>
</dbReference>
<dbReference type="SMART" id="SM00487">
    <property type="entry name" value="DEXDc"/>
    <property type="match status" value="1"/>
</dbReference>
<organism evidence="8 9">
    <name type="scientific">Carlito syrichta</name>
    <name type="common">Philippine tarsier</name>
    <name type="synonym">Tarsius syrichta</name>
    <dbReference type="NCBI Taxonomy" id="1868482"/>
    <lineage>
        <taxon>Eukaryota</taxon>
        <taxon>Metazoa</taxon>
        <taxon>Chordata</taxon>
        <taxon>Craniata</taxon>
        <taxon>Vertebrata</taxon>
        <taxon>Euteleostomi</taxon>
        <taxon>Mammalia</taxon>
        <taxon>Eutheria</taxon>
        <taxon>Euarchontoglires</taxon>
        <taxon>Primates</taxon>
        <taxon>Haplorrhini</taxon>
        <taxon>Tarsiiformes</taxon>
        <taxon>Tarsiidae</taxon>
        <taxon>Carlito</taxon>
    </lineage>
</organism>
<name>A0A3Q0EAP9_CARSF</name>
<dbReference type="InterPro" id="IPR001650">
    <property type="entry name" value="Helicase_C-like"/>
</dbReference>
<dbReference type="Pfam" id="PF21010">
    <property type="entry name" value="HA2_C"/>
    <property type="match status" value="1"/>
</dbReference>
<dbReference type="GO" id="GO:0000462">
    <property type="term" value="P:maturation of SSU-rRNA from tricistronic rRNA transcript (SSU-rRNA, 5.8S rRNA, LSU-rRNA)"/>
    <property type="evidence" value="ECO:0007669"/>
    <property type="project" value="TreeGrafter"/>
</dbReference>
<dbReference type="PROSITE" id="PS51194">
    <property type="entry name" value="HELICASE_CTER"/>
    <property type="match status" value="1"/>
</dbReference>
<dbReference type="Pfam" id="PF00270">
    <property type="entry name" value="DEAD"/>
    <property type="match status" value="1"/>
</dbReference>
<dbReference type="PROSITE" id="PS51192">
    <property type="entry name" value="HELICASE_ATP_BIND_1"/>
    <property type="match status" value="1"/>
</dbReference>
<dbReference type="Proteomes" id="UP000189704">
    <property type="component" value="Unplaced"/>
</dbReference>
<accession>A0A3Q0EAP9</accession>
<evidence type="ECO:0000259" key="7">
    <source>
        <dbReference type="PROSITE" id="PS51194"/>
    </source>
</evidence>
<dbReference type="FunFam" id="3.40.50.300:FF:000895">
    <property type="entry name" value="probable ATP-dependent RNA helicase DHX37"/>
    <property type="match status" value="1"/>
</dbReference>
<keyword evidence="3 9" id="KW-0347">Helicase</keyword>
<dbReference type="GO" id="GO:0003723">
    <property type="term" value="F:RNA binding"/>
    <property type="evidence" value="ECO:0007669"/>
    <property type="project" value="TreeGrafter"/>
</dbReference>
<evidence type="ECO:0000256" key="1">
    <source>
        <dbReference type="ARBA" id="ARBA00022741"/>
    </source>
</evidence>
<dbReference type="Pfam" id="PF00271">
    <property type="entry name" value="Helicase_C"/>
    <property type="match status" value="1"/>
</dbReference>
<dbReference type="Gene3D" id="3.40.50.300">
    <property type="entry name" value="P-loop containing nucleotide triphosphate hydrolases"/>
    <property type="match status" value="3"/>
</dbReference>
<dbReference type="Pfam" id="PF04408">
    <property type="entry name" value="WHD_HA2"/>
    <property type="match status" value="1"/>
</dbReference>
<keyword evidence="1" id="KW-0547">Nucleotide-binding</keyword>
<dbReference type="STRING" id="1868482.ENSTSYP00000031031"/>
<dbReference type="CTD" id="57647"/>
<dbReference type="InterPro" id="IPR007502">
    <property type="entry name" value="Helicase-assoc_dom"/>
</dbReference>
<feature type="region of interest" description="Disordered" evidence="5">
    <location>
        <begin position="342"/>
        <end position="376"/>
    </location>
</feature>
<dbReference type="Pfam" id="PF07717">
    <property type="entry name" value="OB_NTP_bind"/>
    <property type="match status" value="1"/>
</dbReference>
<evidence type="ECO:0000256" key="5">
    <source>
        <dbReference type="SAM" id="MobiDB-lite"/>
    </source>
</evidence>
<dbReference type="InterPro" id="IPR011545">
    <property type="entry name" value="DEAD/DEAH_box_helicase_dom"/>
</dbReference>
<feature type="domain" description="Helicase C-terminal" evidence="7">
    <location>
        <begin position="349"/>
        <end position="510"/>
    </location>
</feature>
<dbReference type="Pfam" id="PF23362">
    <property type="entry name" value="DHX37_C"/>
    <property type="match status" value="1"/>
</dbReference>
<evidence type="ECO:0000256" key="3">
    <source>
        <dbReference type="ARBA" id="ARBA00022806"/>
    </source>
</evidence>
<gene>
    <name evidence="9" type="primary">DHX37</name>
</gene>
<feature type="domain" description="Helicase ATP-binding" evidence="6">
    <location>
        <begin position="54"/>
        <end position="221"/>
    </location>
</feature>
<evidence type="ECO:0000313" key="8">
    <source>
        <dbReference type="Proteomes" id="UP000189704"/>
    </source>
</evidence>
<keyword evidence="2" id="KW-0378">Hydrolase</keyword>
<feature type="region of interest" description="Disordered" evidence="5">
    <location>
        <begin position="284"/>
        <end position="323"/>
    </location>
</feature>
<evidence type="ECO:0000256" key="4">
    <source>
        <dbReference type="ARBA" id="ARBA00022840"/>
    </source>
</evidence>
<dbReference type="GO" id="GO:0016787">
    <property type="term" value="F:hydrolase activity"/>
    <property type="evidence" value="ECO:0007669"/>
    <property type="project" value="UniProtKB-KW"/>
</dbReference>
<dbReference type="GO" id="GO:0005524">
    <property type="term" value="F:ATP binding"/>
    <property type="evidence" value="ECO:0007669"/>
    <property type="project" value="UniProtKB-KW"/>
</dbReference>